<evidence type="ECO:0000313" key="3">
    <source>
        <dbReference type="Proteomes" id="UP001391051"/>
    </source>
</evidence>
<evidence type="ECO:0000313" key="2">
    <source>
        <dbReference type="EMBL" id="KAK7956846.1"/>
    </source>
</evidence>
<accession>A0ABR1QKT0</accession>
<feature type="compositionally biased region" description="Basic and acidic residues" evidence="1">
    <location>
        <begin position="88"/>
        <end position="99"/>
    </location>
</feature>
<keyword evidence="3" id="KW-1185">Reference proteome</keyword>
<name>A0ABR1QKT0_9PEZI</name>
<proteinExistence type="predicted"/>
<dbReference type="GeneID" id="92075352"/>
<dbReference type="EMBL" id="JAQQWE010000004">
    <property type="protein sequence ID" value="KAK7956846.1"/>
    <property type="molecule type" value="Genomic_DNA"/>
</dbReference>
<comment type="caution">
    <text evidence="2">The sequence shown here is derived from an EMBL/GenBank/DDBJ whole genome shotgun (WGS) entry which is preliminary data.</text>
</comment>
<feature type="region of interest" description="Disordered" evidence="1">
    <location>
        <begin position="73"/>
        <end position="99"/>
    </location>
</feature>
<dbReference type="Proteomes" id="UP001391051">
    <property type="component" value="Unassembled WGS sequence"/>
</dbReference>
<evidence type="ECO:0000256" key="1">
    <source>
        <dbReference type="SAM" id="MobiDB-lite"/>
    </source>
</evidence>
<organism evidence="2 3">
    <name type="scientific">Apiospora aurea</name>
    <dbReference type="NCBI Taxonomy" id="335848"/>
    <lineage>
        <taxon>Eukaryota</taxon>
        <taxon>Fungi</taxon>
        <taxon>Dikarya</taxon>
        <taxon>Ascomycota</taxon>
        <taxon>Pezizomycotina</taxon>
        <taxon>Sordariomycetes</taxon>
        <taxon>Xylariomycetidae</taxon>
        <taxon>Amphisphaeriales</taxon>
        <taxon>Apiosporaceae</taxon>
        <taxon>Apiospora</taxon>
    </lineage>
</organism>
<sequence>MRRTTSLLEDISVSGQIFVDLMPTSTFAYAVCHAARDKLGRGKRESLRLQPRVPASGLLGFWASKNMPIMPVKASSSAGNLADDVSEDQCHSHGSREMR</sequence>
<dbReference type="RefSeq" id="XP_066702152.1">
    <property type="nucleotide sequence ID" value="XM_066842290.1"/>
</dbReference>
<gene>
    <name evidence="2" type="ORF">PG986_006068</name>
</gene>
<protein>
    <submittedName>
        <fullName evidence="2">Uncharacterized protein</fullName>
    </submittedName>
</protein>
<reference evidence="2 3" key="1">
    <citation type="submission" date="2023-01" db="EMBL/GenBank/DDBJ databases">
        <title>Analysis of 21 Apiospora genomes using comparative genomics revels a genus with tremendous synthesis potential of carbohydrate active enzymes and secondary metabolites.</title>
        <authorList>
            <person name="Sorensen T."/>
        </authorList>
    </citation>
    <scope>NUCLEOTIDE SEQUENCE [LARGE SCALE GENOMIC DNA]</scope>
    <source>
        <strain evidence="2 3">CBS 24483</strain>
    </source>
</reference>